<dbReference type="AlphaFoldDB" id="X6P283"/>
<comment type="caution">
    <text evidence="2">The sequence shown here is derived from an EMBL/GenBank/DDBJ whole genome shotgun (WGS) entry which is preliminary data.</text>
</comment>
<evidence type="ECO:0000313" key="3">
    <source>
        <dbReference type="Proteomes" id="UP000023152"/>
    </source>
</evidence>
<organism evidence="2 3">
    <name type="scientific">Reticulomyxa filosa</name>
    <dbReference type="NCBI Taxonomy" id="46433"/>
    <lineage>
        <taxon>Eukaryota</taxon>
        <taxon>Sar</taxon>
        <taxon>Rhizaria</taxon>
        <taxon>Retaria</taxon>
        <taxon>Foraminifera</taxon>
        <taxon>Monothalamids</taxon>
        <taxon>Reticulomyxidae</taxon>
        <taxon>Reticulomyxa</taxon>
    </lineage>
</organism>
<sequence length="124" mass="15323">DERKEQEQQEPVQQEQGQQEQSQQQLSQQQSIQQEPKEEKRSQEVTDEEKKVQQQDEKKRQDDEELRIIEQIFEENKNIYGITEEERIKCRRLMIEAHQQDIEDQRMILEMYMDCWALINMKRR</sequence>
<protein>
    <submittedName>
        <fullName evidence="2">Uncharacterized protein</fullName>
    </submittedName>
</protein>
<accession>X6P283</accession>
<feature type="compositionally biased region" description="Low complexity" evidence="1">
    <location>
        <begin position="9"/>
        <end position="34"/>
    </location>
</feature>
<feature type="region of interest" description="Disordered" evidence="1">
    <location>
        <begin position="1"/>
        <end position="63"/>
    </location>
</feature>
<reference evidence="2 3" key="1">
    <citation type="journal article" date="2013" name="Curr. Biol.">
        <title>The Genome of the Foraminiferan Reticulomyxa filosa.</title>
        <authorList>
            <person name="Glockner G."/>
            <person name="Hulsmann N."/>
            <person name="Schleicher M."/>
            <person name="Noegel A.A."/>
            <person name="Eichinger L."/>
            <person name="Gallinger C."/>
            <person name="Pawlowski J."/>
            <person name="Sierra R."/>
            <person name="Euteneuer U."/>
            <person name="Pillet L."/>
            <person name="Moustafa A."/>
            <person name="Platzer M."/>
            <person name="Groth M."/>
            <person name="Szafranski K."/>
            <person name="Schliwa M."/>
        </authorList>
    </citation>
    <scope>NUCLEOTIDE SEQUENCE [LARGE SCALE GENOMIC DNA]</scope>
</reference>
<dbReference type="EMBL" id="ASPP01004779">
    <property type="protein sequence ID" value="ETO31667.1"/>
    <property type="molecule type" value="Genomic_DNA"/>
</dbReference>
<name>X6P283_RETFI</name>
<feature type="compositionally biased region" description="Basic and acidic residues" evidence="1">
    <location>
        <begin position="35"/>
        <end position="63"/>
    </location>
</feature>
<feature type="non-terminal residue" evidence="2">
    <location>
        <position position="1"/>
    </location>
</feature>
<dbReference type="Proteomes" id="UP000023152">
    <property type="component" value="Unassembled WGS sequence"/>
</dbReference>
<proteinExistence type="predicted"/>
<evidence type="ECO:0000256" key="1">
    <source>
        <dbReference type="SAM" id="MobiDB-lite"/>
    </source>
</evidence>
<keyword evidence="3" id="KW-1185">Reference proteome</keyword>
<evidence type="ECO:0000313" key="2">
    <source>
        <dbReference type="EMBL" id="ETO31667.1"/>
    </source>
</evidence>
<gene>
    <name evidence="2" type="ORF">RFI_05452</name>
</gene>